<accession>A0AAV1HBA1</accession>
<protein>
    <submittedName>
        <fullName evidence="1">Uncharacterized protein</fullName>
    </submittedName>
</protein>
<proteinExistence type="predicted"/>
<dbReference type="Proteomes" id="UP001178508">
    <property type="component" value="Chromosome 20"/>
</dbReference>
<dbReference type="PANTHER" id="PTHR46704">
    <property type="entry name" value="CXC DOMAIN-CONTAINING PROTEIN-RELATED"/>
    <property type="match status" value="1"/>
</dbReference>
<name>A0AAV1HBA1_XYRNO</name>
<organism evidence="1 2">
    <name type="scientific">Xyrichtys novacula</name>
    <name type="common">Pearly razorfish</name>
    <name type="synonym">Hemipteronotus novacula</name>
    <dbReference type="NCBI Taxonomy" id="13765"/>
    <lineage>
        <taxon>Eukaryota</taxon>
        <taxon>Metazoa</taxon>
        <taxon>Chordata</taxon>
        <taxon>Craniata</taxon>
        <taxon>Vertebrata</taxon>
        <taxon>Euteleostomi</taxon>
        <taxon>Actinopterygii</taxon>
        <taxon>Neopterygii</taxon>
        <taxon>Teleostei</taxon>
        <taxon>Neoteleostei</taxon>
        <taxon>Acanthomorphata</taxon>
        <taxon>Eupercaria</taxon>
        <taxon>Labriformes</taxon>
        <taxon>Labridae</taxon>
        <taxon>Xyrichtys</taxon>
    </lineage>
</organism>
<evidence type="ECO:0000313" key="1">
    <source>
        <dbReference type="EMBL" id="CAJ1081953.1"/>
    </source>
</evidence>
<sequence length="297" mass="33202">MGTEAYETFKQDRLEGHKPKTKFHDKMTKKKLKTFTDIQKKPASNPNMIVLQADRKLFGFMVLAAESRHLQMADVLSRPLGSLPWSLANGDGTLRRTSKLVLARHLQKQIMPAETIPAPSATDLSLFGYYMKEQAAKELMSSSTFIGRTGTTGGTPPQFHNIAPGHQIQPWRKFLSSSANKANLMRFLVAEFKTPKMRTKLNNKVLYVTSEESCLHMTGDQCVEVAGRQSNQEEADTRVIFHAAHAAQEGYSAVVITSEDTDVLLLCLAFSTDISCPLYQKCGTKNRVRYLDITKLS</sequence>
<gene>
    <name evidence="1" type="ORF">XNOV1_A027955</name>
</gene>
<evidence type="ECO:0000313" key="2">
    <source>
        <dbReference type="Proteomes" id="UP001178508"/>
    </source>
</evidence>
<dbReference type="PANTHER" id="PTHR46704:SF9">
    <property type="entry name" value="BHLH DOMAIN-CONTAINING PROTEIN"/>
    <property type="match status" value="1"/>
</dbReference>
<reference evidence="1" key="1">
    <citation type="submission" date="2023-08" db="EMBL/GenBank/DDBJ databases">
        <authorList>
            <person name="Alioto T."/>
            <person name="Alioto T."/>
            <person name="Gomez Garrido J."/>
        </authorList>
    </citation>
    <scope>NUCLEOTIDE SEQUENCE</scope>
</reference>
<keyword evidence="2" id="KW-1185">Reference proteome</keyword>
<dbReference type="EMBL" id="OY660883">
    <property type="protein sequence ID" value="CAJ1081953.1"/>
    <property type="molecule type" value="Genomic_DNA"/>
</dbReference>
<dbReference type="AlphaFoldDB" id="A0AAV1HBA1"/>